<dbReference type="STRING" id="237631.A0A0D1C3A9"/>
<feature type="domain" description="R3H" evidence="16">
    <location>
        <begin position="441"/>
        <end position="505"/>
    </location>
</feature>
<feature type="region of interest" description="Disordered" evidence="14">
    <location>
        <begin position="145"/>
        <end position="200"/>
    </location>
</feature>
<keyword evidence="5" id="KW-0547">Nucleotide-binding</keyword>
<keyword evidence="4" id="KW-0597">Phosphoprotein</keyword>
<evidence type="ECO:0000256" key="13">
    <source>
        <dbReference type="PROSITE-ProRule" id="PRU00176"/>
    </source>
</evidence>
<evidence type="ECO:0000256" key="7">
    <source>
        <dbReference type="ARBA" id="ARBA00022806"/>
    </source>
</evidence>
<name>A0A0D1C3A9_MYCMD</name>
<dbReference type="Gene3D" id="3.30.70.330">
    <property type="match status" value="1"/>
</dbReference>
<evidence type="ECO:0000256" key="5">
    <source>
        <dbReference type="ARBA" id="ARBA00022741"/>
    </source>
</evidence>
<dbReference type="OrthoDB" id="434258at2759"/>
<feature type="compositionally biased region" description="Polar residues" evidence="14">
    <location>
        <begin position="37"/>
        <end position="51"/>
    </location>
</feature>
<proteinExistence type="predicted"/>
<dbReference type="GO" id="GO:0005524">
    <property type="term" value="F:ATP binding"/>
    <property type="evidence" value="ECO:0007669"/>
    <property type="project" value="UniProtKB-KW"/>
</dbReference>
<sequence>MSTDSVHHAFRGLNLGDAQQDPRKQLHHQQQQQLHQPYSSPTRHTESTSLRSPTILTTDLHGQHGYHTASIGASHPVTAPSDGSIGQSAAARFERFFPSSPNTSTSNPSSAGQTFTSSIGSAAGLAANGAFGSFGQSLAPGSMASSSISSAHFGSSSNAPRKAPSRAAIPAQWSSQDPSSLVPPAGTSPPNNMGSLPSYHDPIAQTAAAAAANNNNNNNGDDDVIPTAIVVKNIPFSVKKEQLLQIIEDLGIPMPYAFNYHMDQGVFRGLAFANFRSAEEADAVVAALNGFDVSGRKLRVEYKKVLQAGEKERIEKEKAIKRMQSMQLEKERRRQNDEYTAHAYLMPGYNASNGHLAANDAYSADPAISGLQHAVYDGSVIAPLTADSLRKVPSSQRLAAAVERPSGPSSSTSNPGVGASNQFGAAAGAAAAKKEELDLNDAATLEIYSRVLLFKDDRMRDELAFSRSLTPLERRTVHLVAQRLGLFHYSMGDGDERYAIVTKNDVHAQARPLRSQASTIGRAQRSTGIDAAATGGFLGPGSAATTGRAGLRLKKSAPDMKRDRDGSTGYSAANGYLHSSNGSSSLAARKSNSNLRDGYSSTMGRRTQNGSNNSNSNSNSNSTATGGAAGLQNLFASPFDAPPVPSLTNVNAPEGSSHTSSPTHSTLLRQPRGPPTPGSSDSRNFAVRSRVPTAGTSSTGSTTSPPPPAHAGFQLHINGSPTKYHSSEQATTQEPLEF</sequence>
<evidence type="ECO:0000256" key="8">
    <source>
        <dbReference type="ARBA" id="ARBA00022840"/>
    </source>
</evidence>
<keyword evidence="9 13" id="KW-0694">RNA-binding</keyword>
<dbReference type="Pfam" id="PF00076">
    <property type="entry name" value="RRM_1"/>
    <property type="match status" value="1"/>
</dbReference>
<dbReference type="GO" id="GO:0004386">
    <property type="term" value="F:helicase activity"/>
    <property type="evidence" value="ECO:0007669"/>
    <property type="project" value="UniProtKB-KW"/>
</dbReference>
<organism evidence="17 18">
    <name type="scientific">Mycosarcoma maydis</name>
    <name type="common">Corn smut fungus</name>
    <name type="synonym">Ustilago maydis</name>
    <dbReference type="NCBI Taxonomy" id="5270"/>
    <lineage>
        <taxon>Eukaryota</taxon>
        <taxon>Fungi</taxon>
        <taxon>Dikarya</taxon>
        <taxon>Basidiomycota</taxon>
        <taxon>Ustilaginomycotina</taxon>
        <taxon>Ustilaginomycetes</taxon>
        <taxon>Ustilaginales</taxon>
        <taxon>Ustilaginaceae</taxon>
        <taxon>Mycosarcoma</taxon>
    </lineage>
</organism>
<keyword evidence="18" id="KW-1185">Reference proteome</keyword>
<feature type="compositionally biased region" description="Polar residues" evidence="14">
    <location>
        <begin position="577"/>
        <end position="610"/>
    </location>
</feature>
<evidence type="ECO:0000256" key="4">
    <source>
        <dbReference type="ARBA" id="ARBA00022553"/>
    </source>
</evidence>
<gene>
    <name evidence="17" type="ORF">UMAG_03771</name>
</gene>
<dbReference type="KEGG" id="uma:UMAG_03771"/>
<evidence type="ECO:0000256" key="10">
    <source>
        <dbReference type="ARBA" id="ARBA00023242"/>
    </source>
</evidence>
<dbReference type="FunFam" id="3.30.70.330:FF:000183">
    <property type="entry name" value="R3H domain containing protein"/>
    <property type="match status" value="1"/>
</dbReference>
<feature type="compositionally biased region" description="Low complexity" evidence="14">
    <location>
        <begin position="692"/>
        <end position="703"/>
    </location>
</feature>
<dbReference type="InterPro" id="IPR050502">
    <property type="entry name" value="Euk_RNA-bind_prot"/>
</dbReference>
<feature type="compositionally biased region" description="Low complexity" evidence="14">
    <location>
        <begin position="145"/>
        <end position="159"/>
    </location>
</feature>
<feature type="compositionally biased region" description="Low complexity" evidence="14">
    <location>
        <begin position="656"/>
        <end position="666"/>
    </location>
</feature>
<keyword evidence="6" id="KW-0378">Hydrolase</keyword>
<evidence type="ECO:0000256" key="3">
    <source>
        <dbReference type="ARBA" id="ARBA00022490"/>
    </source>
</evidence>
<feature type="compositionally biased region" description="Low complexity" evidence="14">
    <location>
        <begin position="405"/>
        <end position="420"/>
    </location>
</feature>
<feature type="region of interest" description="Disordered" evidence="14">
    <location>
        <begin position="19"/>
        <end position="51"/>
    </location>
</feature>
<dbReference type="FunFam" id="3.30.1370.50:FF:000002">
    <property type="entry name" value="Immunoglobulin mu DNA-binding protein 2"/>
    <property type="match status" value="1"/>
</dbReference>
<keyword evidence="7" id="KW-0347">Helicase</keyword>
<dbReference type="GO" id="GO:0005737">
    <property type="term" value="C:cytoplasm"/>
    <property type="evidence" value="ECO:0000318"/>
    <property type="project" value="GO_Central"/>
</dbReference>
<comment type="subunit">
    <text evidence="12">Interacts with csx1.</text>
</comment>
<dbReference type="GO" id="GO:0003677">
    <property type="term" value="F:DNA binding"/>
    <property type="evidence" value="ECO:0007669"/>
    <property type="project" value="UniProtKB-ARBA"/>
</dbReference>
<evidence type="ECO:0000256" key="12">
    <source>
        <dbReference type="ARBA" id="ARBA00062407"/>
    </source>
</evidence>
<dbReference type="AlphaFoldDB" id="A0A0D1C3A9"/>
<evidence type="ECO:0000313" key="17">
    <source>
        <dbReference type="EMBL" id="KIS68192.1"/>
    </source>
</evidence>
<dbReference type="CDD" id="cd02639">
    <property type="entry name" value="R3H_RRM"/>
    <property type="match status" value="1"/>
</dbReference>
<evidence type="ECO:0000256" key="6">
    <source>
        <dbReference type="ARBA" id="ARBA00022801"/>
    </source>
</evidence>
<evidence type="ECO:0000256" key="11">
    <source>
        <dbReference type="ARBA" id="ARBA00055199"/>
    </source>
</evidence>
<dbReference type="PANTHER" id="PTHR48025:SF1">
    <property type="entry name" value="RRM DOMAIN-CONTAINING PROTEIN"/>
    <property type="match status" value="1"/>
</dbReference>
<keyword evidence="10" id="KW-0539">Nucleus</keyword>
<feature type="domain" description="RRM" evidence="15">
    <location>
        <begin position="227"/>
        <end position="305"/>
    </location>
</feature>
<dbReference type="InParanoid" id="A0A0D1C3A9"/>
<evidence type="ECO:0000256" key="1">
    <source>
        <dbReference type="ARBA" id="ARBA00004123"/>
    </source>
</evidence>
<dbReference type="SUPFAM" id="SSF82708">
    <property type="entry name" value="R3H domain"/>
    <property type="match status" value="1"/>
</dbReference>
<protein>
    <submittedName>
        <fullName evidence="17">Uncharacterized protein</fullName>
    </submittedName>
</protein>
<dbReference type="PROSITE" id="PS51061">
    <property type="entry name" value="R3H"/>
    <property type="match status" value="1"/>
</dbReference>
<dbReference type="FunCoup" id="A0A0D1C3A9">
    <property type="interactions" value="237"/>
</dbReference>
<evidence type="ECO:0000256" key="14">
    <source>
        <dbReference type="SAM" id="MobiDB-lite"/>
    </source>
</evidence>
<evidence type="ECO:0000259" key="16">
    <source>
        <dbReference type="PROSITE" id="PS51061"/>
    </source>
</evidence>
<dbReference type="OMA" id="KAIKRMQ"/>
<dbReference type="Proteomes" id="UP000000561">
    <property type="component" value="Chromosome 10"/>
</dbReference>
<comment type="subcellular location">
    <subcellularLocation>
        <location evidence="2">Cytoplasm</location>
    </subcellularLocation>
    <subcellularLocation>
        <location evidence="1">Nucleus</location>
    </subcellularLocation>
</comment>
<dbReference type="InterPro" id="IPR036867">
    <property type="entry name" value="R3H_dom_sf"/>
</dbReference>
<feature type="region of interest" description="Disordered" evidence="14">
    <location>
        <begin position="396"/>
        <end position="420"/>
    </location>
</feature>
<evidence type="ECO:0000313" key="18">
    <source>
        <dbReference type="Proteomes" id="UP000000561"/>
    </source>
</evidence>
<dbReference type="Pfam" id="PF01424">
    <property type="entry name" value="R3H"/>
    <property type="match status" value="1"/>
</dbReference>
<dbReference type="VEuPathDB" id="FungiDB:UMAG_03771"/>
<feature type="compositionally biased region" description="Basic and acidic residues" evidence="14">
    <location>
        <begin position="556"/>
        <end position="566"/>
    </location>
</feature>
<dbReference type="RefSeq" id="XP_011390222.1">
    <property type="nucleotide sequence ID" value="XM_011391920.1"/>
</dbReference>
<accession>A0A0D1C3A9</accession>
<evidence type="ECO:0000256" key="9">
    <source>
        <dbReference type="ARBA" id="ARBA00022884"/>
    </source>
</evidence>
<keyword evidence="8" id="KW-0067">ATP-binding</keyword>
<dbReference type="InterPro" id="IPR000504">
    <property type="entry name" value="RRM_dom"/>
</dbReference>
<evidence type="ECO:0000259" key="15">
    <source>
        <dbReference type="PROSITE" id="PS50102"/>
    </source>
</evidence>
<dbReference type="PANTHER" id="PTHR48025">
    <property type="entry name" value="OS02G0815200 PROTEIN"/>
    <property type="match status" value="1"/>
</dbReference>
<feature type="region of interest" description="Disordered" evidence="14">
    <location>
        <begin position="66"/>
        <end position="85"/>
    </location>
</feature>
<dbReference type="InterPro" id="IPR001374">
    <property type="entry name" value="R3H_dom"/>
</dbReference>
<dbReference type="EMBL" id="CM003149">
    <property type="protein sequence ID" value="KIS68192.1"/>
    <property type="molecule type" value="Genomic_DNA"/>
</dbReference>
<feature type="compositionally biased region" description="Polar residues" evidence="14">
    <location>
        <begin position="717"/>
        <end position="738"/>
    </location>
</feature>
<evidence type="ECO:0000256" key="2">
    <source>
        <dbReference type="ARBA" id="ARBA00004496"/>
    </source>
</evidence>
<dbReference type="InterPro" id="IPR035979">
    <property type="entry name" value="RBD_domain_sf"/>
</dbReference>
<feature type="compositionally biased region" description="Low complexity" evidence="14">
    <location>
        <begin position="611"/>
        <end position="622"/>
    </location>
</feature>
<dbReference type="Gene3D" id="3.30.1370.50">
    <property type="entry name" value="R3H-like domain"/>
    <property type="match status" value="1"/>
</dbReference>
<dbReference type="GO" id="GO:0071014">
    <property type="term" value="C:post-mRNA release spliceosomal complex"/>
    <property type="evidence" value="ECO:0007669"/>
    <property type="project" value="UniProtKB-ARBA"/>
</dbReference>
<dbReference type="SMART" id="SM00360">
    <property type="entry name" value="RRM"/>
    <property type="match status" value="1"/>
</dbReference>
<dbReference type="GO" id="GO:0003729">
    <property type="term" value="F:mRNA binding"/>
    <property type="evidence" value="ECO:0000318"/>
    <property type="project" value="GO_Central"/>
</dbReference>
<dbReference type="InterPro" id="IPR034069">
    <property type="entry name" value="R3H_Cip2"/>
</dbReference>
<dbReference type="eggNOG" id="KOG0108">
    <property type="taxonomic scope" value="Eukaryota"/>
</dbReference>
<reference evidence="17 18" key="1">
    <citation type="journal article" date="2006" name="Nature">
        <title>Insights from the genome of the biotrophic fungal plant pathogen Ustilago maydis.</title>
        <authorList>
            <person name="Kamper J."/>
            <person name="Kahmann R."/>
            <person name="Bolker M."/>
            <person name="Ma L.J."/>
            <person name="Brefort T."/>
            <person name="Saville B.J."/>
            <person name="Banuett F."/>
            <person name="Kronstad J.W."/>
            <person name="Gold S.E."/>
            <person name="Muller O."/>
            <person name="Perlin M.H."/>
            <person name="Wosten H.A."/>
            <person name="de Vries R."/>
            <person name="Ruiz-Herrera J."/>
            <person name="Reynaga-Pena C.G."/>
            <person name="Snetselaar K."/>
            <person name="McCann M."/>
            <person name="Perez-Martin J."/>
            <person name="Feldbrugge M."/>
            <person name="Basse C.W."/>
            <person name="Steinberg G."/>
            <person name="Ibeas J.I."/>
            <person name="Holloman W."/>
            <person name="Guzman P."/>
            <person name="Farman M."/>
            <person name="Stajich J.E."/>
            <person name="Sentandreu R."/>
            <person name="Gonzalez-Prieto J.M."/>
            <person name="Kennell J.C."/>
            <person name="Molina L."/>
            <person name="Schirawski J."/>
            <person name="Mendoza-Mendoza A."/>
            <person name="Greilinger D."/>
            <person name="Munch K."/>
            <person name="Rossel N."/>
            <person name="Scherer M."/>
            <person name="Vranes M."/>
            <person name="Ladendorf O."/>
            <person name="Vincon V."/>
            <person name="Fuchs U."/>
            <person name="Sandrock B."/>
            <person name="Meng S."/>
            <person name="Ho E.C."/>
            <person name="Cahill M.J."/>
            <person name="Boyce K.J."/>
            <person name="Klose J."/>
            <person name="Klosterman S.J."/>
            <person name="Deelstra H.J."/>
            <person name="Ortiz-Castellanos L."/>
            <person name="Li W."/>
            <person name="Sanchez-Alonso P."/>
            <person name="Schreier P.H."/>
            <person name="Hauser-Hahn I."/>
            <person name="Vaupel M."/>
            <person name="Koopmann E."/>
            <person name="Friedrich G."/>
            <person name="Voss H."/>
            <person name="Schluter T."/>
            <person name="Margolis J."/>
            <person name="Platt D."/>
            <person name="Swimmer C."/>
            <person name="Gnirke A."/>
            <person name="Chen F."/>
            <person name="Vysotskaia V."/>
            <person name="Mannhaupt G."/>
            <person name="Guldener U."/>
            <person name="Munsterkotter M."/>
            <person name="Haase D."/>
            <person name="Oesterheld M."/>
            <person name="Mewes H.W."/>
            <person name="Mauceli E.W."/>
            <person name="DeCaprio D."/>
            <person name="Wade C.M."/>
            <person name="Butler J."/>
            <person name="Young S."/>
            <person name="Jaffe D.B."/>
            <person name="Calvo S."/>
            <person name="Nusbaum C."/>
            <person name="Galagan J."/>
            <person name="Birren B.W."/>
        </authorList>
    </citation>
    <scope>NUCLEOTIDE SEQUENCE [LARGE SCALE GENOMIC DNA]</scope>
    <source>
        <strain evidence="18">DSM 14603 / FGSC 9021 / UM521</strain>
    </source>
</reference>
<comment type="function">
    <text evidence="11">Regulates global gene expression after oxidative stress. Interacts and stabilizes mRNAs and may regulate their transition between different cytoplasmic components after oxidative stress.</text>
</comment>
<keyword evidence="3" id="KW-0963">Cytoplasm</keyword>
<dbReference type="InterPro" id="IPR012677">
    <property type="entry name" value="Nucleotide-bd_a/b_plait_sf"/>
</dbReference>
<dbReference type="GeneID" id="23564137"/>
<dbReference type="GO" id="GO:0016787">
    <property type="term" value="F:hydrolase activity"/>
    <property type="evidence" value="ECO:0007669"/>
    <property type="project" value="UniProtKB-KW"/>
</dbReference>
<dbReference type="SUPFAM" id="SSF54928">
    <property type="entry name" value="RNA-binding domain, RBD"/>
    <property type="match status" value="1"/>
</dbReference>
<dbReference type="GO" id="GO:0005634">
    <property type="term" value="C:nucleus"/>
    <property type="evidence" value="ECO:0000318"/>
    <property type="project" value="GO_Central"/>
</dbReference>
<feature type="region of interest" description="Disordered" evidence="14">
    <location>
        <begin position="531"/>
        <end position="738"/>
    </location>
</feature>
<dbReference type="PROSITE" id="PS50102">
    <property type="entry name" value="RRM"/>
    <property type="match status" value="1"/>
</dbReference>